<dbReference type="RefSeq" id="WP_042452809.1">
    <property type="nucleotide sequence ID" value="NZ_BBPN01000026.1"/>
</dbReference>
<keyword evidence="3" id="KW-1185">Reference proteome</keyword>
<keyword evidence="1" id="KW-1133">Transmembrane helix</keyword>
<reference evidence="3" key="1">
    <citation type="submission" date="2016-10" db="EMBL/GenBank/DDBJ databases">
        <authorList>
            <person name="Varghese N."/>
        </authorList>
    </citation>
    <scope>NUCLEOTIDE SEQUENCE [LARGE SCALE GENOMIC DNA]</scope>
    <source>
        <strain evidence="3">DSM 45096 / BCRC 16803 / CGMCC 4.1857 / CIP 109030 / JCM 12277 / KCTC 19219 / NBRC 100920 / 33214</strain>
    </source>
</reference>
<accession>A0A1H7Z308</accession>
<keyword evidence="1" id="KW-0812">Transmembrane</keyword>
<feature type="transmembrane region" description="Helical" evidence="1">
    <location>
        <begin position="12"/>
        <end position="32"/>
    </location>
</feature>
<dbReference type="Proteomes" id="UP000183015">
    <property type="component" value="Unassembled WGS sequence"/>
</dbReference>
<dbReference type="AlphaFoldDB" id="A0A1H7Z308"/>
<proteinExistence type="predicted"/>
<dbReference type="OrthoDB" id="3854886at2"/>
<organism evidence="2 3">
    <name type="scientific">Streptacidiphilus jiangxiensis</name>
    <dbReference type="NCBI Taxonomy" id="235985"/>
    <lineage>
        <taxon>Bacteria</taxon>
        <taxon>Bacillati</taxon>
        <taxon>Actinomycetota</taxon>
        <taxon>Actinomycetes</taxon>
        <taxon>Kitasatosporales</taxon>
        <taxon>Streptomycetaceae</taxon>
        <taxon>Streptacidiphilus</taxon>
    </lineage>
</organism>
<evidence type="ECO:0000313" key="3">
    <source>
        <dbReference type="Proteomes" id="UP000183015"/>
    </source>
</evidence>
<protein>
    <submittedName>
        <fullName evidence="2">Uncharacterized protein</fullName>
    </submittedName>
</protein>
<dbReference type="EMBL" id="FOAZ01000032">
    <property type="protein sequence ID" value="SEM52571.1"/>
    <property type="molecule type" value="Genomic_DNA"/>
</dbReference>
<sequence>MHQQLTPLHALALYTLLTVAGLWTLMGVRAVWLATFRPWAVGSSGIGLHPLEQVSLSRAERRAFVAIANELNAAR</sequence>
<name>A0A1H7Z308_STRJI</name>
<evidence type="ECO:0000256" key="1">
    <source>
        <dbReference type="SAM" id="Phobius"/>
    </source>
</evidence>
<gene>
    <name evidence="2" type="ORF">SAMN05414137_13237</name>
</gene>
<dbReference type="eggNOG" id="ENOG5032NSP">
    <property type="taxonomic scope" value="Bacteria"/>
</dbReference>
<evidence type="ECO:0000313" key="2">
    <source>
        <dbReference type="EMBL" id="SEM52571.1"/>
    </source>
</evidence>
<keyword evidence="1" id="KW-0472">Membrane</keyword>